<dbReference type="Proteomes" id="UP000789524">
    <property type="component" value="Unassembled WGS sequence"/>
</dbReference>
<proteinExistence type="predicted"/>
<evidence type="ECO:0000256" key="1">
    <source>
        <dbReference type="SAM" id="MobiDB-lite"/>
    </source>
</evidence>
<keyword evidence="3" id="KW-1185">Reference proteome</keyword>
<feature type="region of interest" description="Disordered" evidence="1">
    <location>
        <begin position="30"/>
        <end position="71"/>
    </location>
</feature>
<protein>
    <submittedName>
        <fullName evidence="2">(African queen) hypothetical protein</fullName>
    </submittedName>
</protein>
<sequence length="214" mass="23565">MLIYTRYANSSQEAAAARCSLGVTETSKTCRRKRKEGENENSMTNKYVAKEATRGRGRGTRAAGCGRRGEGPREGGCHISERVISAFISFFGDNPREPHICFDAARLAPRSTSEAPLYGDVRAIYCHCSRIHYPARDAPSTLRHNTPVKRLVRFNTRNLGNWPVLPGRLVGEARDVCLVCEPGPSRVVSVSVSSRRRVAERSPPFSGINSVADD</sequence>
<dbReference type="EMBL" id="CAKASE010000045">
    <property type="protein sequence ID" value="CAG9560801.1"/>
    <property type="molecule type" value="Genomic_DNA"/>
</dbReference>
<comment type="caution">
    <text evidence="2">The sequence shown here is derived from an EMBL/GenBank/DDBJ whole genome shotgun (WGS) entry which is preliminary data.</text>
</comment>
<dbReference type="AlphaFoldDB" id="A0A8J2QEA6"/>
<gene>
    <name evidence="2" type="ORF">DCHRY22_LOCUS2403</name>
</gene>
<evidence type="ECO:0000313" key="2">
    <source>
        <dbReference type="EMBL" id="CAG9560801.1"/>
    </source>
</evidence>
<evidence type="ECO:0000313" key="3">
    <source>
        <dbReference type="Proteomes" id="UP000789524"/>
    </source>
</evidence>
<reference evidence="2" key="1">
    <citation type="submission" date="2021-09" db="EMBL/GenBank/DDBJ databases">
        <authorList>
            <person name="Martin H S."/>
        </authorList>
    </citation>
    <scope>NUCLEOTIDE SEQUENCE</scope>
</reference>
<organism evidence="2 3">
    <name type="scientific">Danaus chrysippus</name>
    <name type="common">African queen</name>
    <dbReference type="NCBI Taxonomy" id="151541"/>
    <lineage>
        <taxon>Eukaryota</taxon>
        <taxon>Metazoa</taxon>
        <taxon>Ecdysozoa</taxon>
        <taxon>Arthropoda</taxon>
        <taxon>Hexapoda</taxon>
        <taxon>Insecta</taxon>
        <taxon>Pterygota</taxon>
        <taxon>Neoptera</taxon>
        <taxon>Endopterygota</taxon>
        <taxon>Lepidoptera</taxon>
        <taxon>Glossata</taxon>
        <taxon>Ditrysia</taxon>
        <taxon>Papilionoidea</taxon>
        <taxon>Nymphalidae</taxon>
        <taxon>Danainae</taxon>
        <taxon>Danaini</taxon>
        <taxon>Danaina</taxon>
        <taxon>Danaus</taxon>
        <taxon>Anosia</taxon>
    </lineage>
</organism>
<name>A0A8J2QEA6_9NEOP</name>
<accession>A0A8J2QEA6</accession>